<accession>L7JUB5</accession>
<evidence type="ECO:0000259" key="3">
    <source>
        <dbReference type="Pfam" id="PF01522"/>
    </source>
</evidence>
<gene>
    <name evidence="4" type="ORF">THOM_2442</name>
</gene>
<reference evidence="4 5" key="1">
    <citation type="journal article" date="2012" name="PLoS Pathog.">
        <title>The genome of the obligate intracellular parasite Trachipleistophora hominis: new insights into microsporidian genome dynamics and reductive evolution.</title>
        <authorList>
            <person name="Heinz E."/>
            <person name="Williams T.A."/>
            <person name="Nakjang S."/>
            <person name="Noel C.J."/>
            <person name="Swan D.C."/>
            <person name="Goldberg A.V."/>
            <person name="Harris S.R."/>
            <person name="Weinmaier T."/>
            <person name="Markert S."/>
            <person name="Becher D."/>
            <person name="Bernhardt J."/>
            <person name="Dagan T."/>
            <person name="Hacker C."/>
            <person name="Lucocq J.M."/>
            <person name="Schweder T."/>
            <person name="Rattei T."/>
            <person name="Hall N."/>
            <person name="Hirt R.P."/>
            <person name="Embley T.M."/>
        </authorList>
    </citation>
    <scope>NUCLEOTIDE SEQUENCE [LARGE SCALE GENOMIC DNA]</scope>
</reference>
<feature type="compositionally biased region" description="Basic and acidic residues" evidence="1">
    <location>
        <begin position="276"/>
        <end position="287"/>
    </location>
</feature>
<feature type="compositionally biased region" description="Basic and acidic residues" evidence="1">
    <location>
        <begin position="242"/>
        <end position="267"/>
    </location>
</feature>
<dbReference type="GO" id="GO:0005975">
    <property type="term" value="P:carbohydrate metabolic process"/>
    <property type="evidence" value="ECO:0007669"/>
    <property type="project" value="InterPro"/>
</dbReference>
<evidence type="ECO:0000256" key="2">
    <source>
        <dbReference type="SAM" id="SignalP"/>
    </source>
</evidence>
<feature type="signal peptide" evidence="2">
    <location>
        <begin position="1"/>
        <end position="15"/>
    </location>
</feature>
<sequence length="459" mass="53125">MILFLFERITAITVATISFDEGPSQHTDQLLQYLRYYNLPVCFHVDPYKINDKDLITRMAEHHEIGLAITEEIKSEHDIDRYIRKFKRTTGLVPRFVRLPRFGWPDFAPKYCQQKNLIVTTPSLDTEDIELPNFIDFLVPTLLTLSETNDGLSLVLRDRFRYSVESIGIILHVLFHKNIKLLSFTRFYAVDPKMEQARDEDIDEESDHDESNGTEKGVVIEEEPTDEQEMINEVDRKVEYKVERDDDKNLENGVTPDKKEENKHGVLIEDIGDEDAISHGRKEERSSGGDAVSNNPRISTFKINYDTIKDIKGLEESLKKLRNFDIKGNRVNRTNTVHKDHSYTSSLRMPYNENNTKVFALEYKVEEDNDNLDVRKKFEEEGSGFKRSTKSDKDKDEIKESKIKDTNEKKEESTKKEKDDNDTKAKEITKTQSNGCMNTLFVTGSIAWCTVLILFGSLV</sequence>
<feature type="chain" id="PRO_5012474945" evidence="2">
    <location>
        <begin position="16"/>
        <end position="459"/>
    </location>
</feature>
<proteinExistence type="predicted"/>
<dbReference type="AlphaFoldDB" id="L7JUB5"/>
<dbReference type="Pfam" id="PF01522">
    <property type="entry name" value="Polysacc_deac_1"/>
    <property type="match status" value="1"/>
</dbReference>
<dbReference type="OMA" id="RMAEHHE"/>
<dbReference type="VEuPathDB" id="MicrosporidiaDB:THOM_2442"/>
<keyword evidence="4" id="KW-0378">Hydrolase</keyword>
<feature type="domain" description="NodB homology" evidence="3">
    <location>
        <begin position="14"/>
        <end position="101"/>
    </location>
</feature>
<evidence type="ECO:0000256" key="1">
    <source>
        <dbReference type="SAM" id="MobiDB-lite"/>
    </source>
</evidence>
<feature type="region of interest" description="Disordered" evidence="1">
    <location>
        <begin position="242"/>
        <end position="297"/>
    </location>
</feature>
<feature type="region of interest" description="Disordered" evidence="1">
    <location>
        <begin position="198"/>
        <end position="229"/>
    </location>
</feature>
<keyword evidence="2" id="KW-0732">Signal</keyword>
<name>L7JUB5_TRAHO</name>
<feature type="compositionally biased region" description="Acidic residues" evidence="1">
    <location>
        <begin position="220"/>
        <end position="229"/>
    </location>
</feature>
<evidence type="ECO:0000313" key="4">
    <source>
        <dbReference type="EMBL" id="ELQ74631.1"/>
    </source>
</evidence>
<dbReference type="SUPFAM" id="SSF88713">
    <property type="entry name" value="Glycoside hydrolase/deacetylase"/>
    <property type="match status" value="1"/>
</dbReference>
<keyword evidence="5" id="KW-1185">Reference proteome</keyword>
<dbReference type="Gene3D" id="3.20.20.370">
    <property type="entry name" value="Glycoside hydrolase/deacetylase"/>
    <property type="match status" value="1"/>
</dbReference>
<dbReference type="InterPro" id="IPR011330">
    <property type="entry name" value="Glyco_hydro/deAcase_b/a-brl"/>
</dbReference>
<dbReference type="OrthoDB" id="407355at2759"/>
<dbReference type="HOGENOM" id="CLU_681858_0_0_1"/>
<organism evidence="4 5">
    <name type="scientific">Trachipleistophora hominis</name>
    <name type="common">Microsporidian parasite</name>
    <dbReference type="NCBI Taxonomy" id="72359"/>
    <lineage>
        <taxon>Eukaryota</taxon>
        <taxon>Fungi</taxon>
        <taxon>Fungi incertae sedis</taxon>
        <taxon>Microsporidia</taxon>
        <taxon>Pleistophoridae</taxon>
        <taxon>Trachipleistophora</taxon>
    </lineage>
</organism>
<feature type="region of interest" description="Disordered" evidence="1">
    <location>
        <begin position="381"/>
        <end position="429"/>
    </location>
</feature>
<dbReference type="Proteomes" id="UP000011185">
    <property type="component" value="Unassembled WGS sequence"/>
</dbReference>
<dbReference type="InParanoid" id="L7JUB5"/>
<dbReference type="InterPro" id="IPR002509">
    <property type="entry name" value="NODB_dom"/>
</dbReference>
<dbReference type="GO" id="GO:0016810">
    <property type="term" value="F:hydrolase activity, acting on carbon-nitrogen (but not peptide) bonds"/>
    <property type="evidence" value="ECO:0007669"/>
    <property type="project" value="InterPro"/>
</dbReference>
<protein>
    <submittedName>
        <fullName evidence="4">Putative Glycoside hydrolase/deacetylase, beta/alpha-barrel, Polysaccharide deacetylase protein</fullName>
    </submittedName>
</protein>
<evidence type="ECO:0000313" key="5">
    <source>
        <dbReference type="Proteomes" id="UP000011185"/>
    </source>
</evidence>
<dbReference type="EMBL" id="JH994034">
    <property type="protein sequence ID" value="ELQ74631.1"/>
    <property type="molecule type" value="Genomic_DNA"/>
</dbReference>